<dbReference type="GO" id="GO:0003723">
    <property type="term" value="F:RNA binding"/>
    <property type="evidence" value="ECO:0007669"/>
    <property type="project" value="UniProtKB-UniRule"/>
</dbReference>
<keyword evidence="7" id="KW-1185">Reference proteome</keyword>
<feature type="compositionally biased region" description="Pro residues" evidence="3">
    <location>
        <begin position="647"/>
        <end position="663"/>
    </location>
</feature>
<feature type="transmembrane region" description="Helical" evidence="4">
    <location>
        <begin position="377"/>
        <end position="401"/>
    </location>
</feature>
<dbReference type="InterPro" id="IPR004087">
    <property type="entry name" value="KH_dom"/>
</dbReference>
<dbReference type="InterPro" id="IPR036612">
    <property type="entry name" value="KH_dom_type_1_sf"/>
</dbReference>
<accession>A0A445CX94</accession>
<feature type="region of interest" description="Disordered" evidence="3">
    <location>
        <begin position="452"/>
        <end position="748"/>
    </location>
</feature>
<evidence type="ECO:0000256" key="1">
    <source>
        <dbReference type="ARBA" id="ARBA00022737"/>
    </source>
</evidence>
<comment type="caution">
    <text evidence="6">The sequence shown here is derived from an EMBL/GenBank/DDBJ whole genome shotgun (WGS) entry which is preliminary data.</text>
</comment>
<dbReference type="SUPFAM" id="SSF54791">
    <property type="entry name" value="Eukaryotic type KH-domain (KH-domain type I)"/>
    <property type="match status" value="2"/>
</dbReference>
<keyword evidence="4" id="KW-0812">Transmembrane</keyword>
<gene>
    <name evidence="6" type="ORF">Ahy_A06g030758</name>
</gene>
<reference evidence="6 7" key="1">
    <citation type="submission" date="2019-01" db="EMBL/GenBank/DDBJ databases">
        <title>Sequencing of cultivated peanut Arachis hypogaea provides insights into genome evolution and oil improvement.</title>
        <authorList>
            <person name="Chen X."/>
        </authorList>
    </citation>
    <scope>NUCLEOTIDE SEQUENCE [LARGE SCALE GENOMIC DNA]</scope>
    <source>
        <strain evidence="7">cv. Fuhuasheng</strain>
        <tissue evidence="6">Leaves</tissue>
    </source>
</reference>
<dbReference type="Gene3D" id="3.30.1370.10">
    <property type="entry name" value="K Homology domain, type 1"/>
    <property type="match status" value="2"/>
</dbReference>
<proteinExistence type="predicted"/>
<keyword evidence="2" id="KW-0694">RNA-binding</keyword>
<feature type="compositionally biased region" description="Low complexity" evidence="3">
    <location>
        <begin position="488"/>
        <end position="531"/>
    </location>
</feature>
<dbReference type="Proteomes" id="UP000289738">
    <property type="component" value="Chromosome A06"/>
</dbReference>
<feature type="compositionally biased region" description="Low complexity" evidence="3">
    <location>
        <begin position="729"/>
        <end position="739"/>
    </location>
</feature>
<feature type="compositionally biased region" description="Pro residues" evidence="3">
    <location>
        <begin position="38"/>
        <end position="53"/>
    </location>
</feature>
<keyword evidence="4" id="KW-1133">Transmembrane helix</keyword>
<feature type="domain" description="K Homology" evidence="5">
    <location>
        <begin position="124"/>
        <end position="197"/>
    </location>
</feature>
<feature type="compositionally biased region" description="Polar residues" evidence="3">
    <location>
        <begin position="468"/>
        <end position="487"/>
    </location>
</feature>
<evidence type="ECO:0000256" key="3">
    <source>
        <dbReference type="SAM" id="MobiDB-lite"/>
    </source>
</evidence>
<sequence length="748" mass="78183">MAEESQYETSTTPPSLKRKYDDQQPPPSARQSGFSSPDAPPPPSYNSVPPPAPSGIELAKQRAQEVAARLLSGAPPPAATGLDVKRPKVDNGTAPPSGFDSMGDVKAQYSVPTISPSAVSYGYQGASKKIDIPNGRVGVIIGKGGETIKYLQLQSGAKIQVTRDMDADPNLPTRTVELTGTSEAIATAEKLINEVLAEAESGGSGIVARRVAGQAGSDEFVMKIPNNKVGLIIGKGGETIKNMQASTGARIQVIPLHLPPGDTSTERTLKVEGTPEQIESAKQLVNQVISGEVCLVHISLLLDWAFVVMFCLPLPKSTKRCHLDKLGLPFETIEIVCLSASLVCVFCFFVFFLYPFISNRERVFFCWSNSVTTNRYVMHVLLCLFVCASFAVCTAISWLSFLNRLRNPAMSGGYAQQGYQSRPPSSWGPPGAPMQQAGYGYVQPGGYSGPTGQYNQQPYAGYPPASSGGYSTNWDQSSAPPAQQSTHGAGYDYYGQQQQNPGGAPPADGSGYNYSQPPSSGYSQPGHGYSQDGYGGYHAPPQSGYGQQPSYDQQQGYGSAPSYGSGSNTAQEGHAPNYGSHGDSTQVPPAQPSSTSQQGYGSGQQPSPNAANYPPQGSAQPGYGVPPTSQAGYGNPPPQSGYGGGYGPPPQSQKPGGTPPAQPLPYDQQEPGSQRAPPTGYGSAGQPGYGPPYGAPGGQPGYGQPPTSYSNSYASGYPQPLAYSGDGNAGAPAQAAQQGSVPKTSPES</sequence>
<dbReference type="EMBL" id="SDMP01000006">
    <property type="protein sequence ID" value="RYR55566.1"/>
    <property type="molecule type" value="Genomic_DNA"/>
</dbReference>
<dbReference type="PROSITE" id="PS50084">
    <property type="entry name" value="KH_TYPE_1"/>
    <property type="match status" value="2"/>
</dbReference>
<feature type="domain" description="K Homology" evidence="5">
    <location>
        <begin position="216"/>
        <end position="290"/>
    </location>
</feature>
<dbReference type="Pfam" id="PF00013">
    <property type="entry name" value="KH_1"/>
    <property type="match status" value="2"/>
</dbReference>
<organism evidence="6 7">
    <name type="scientific">Arachis hypogaea</name>
    <name type="common">Peanut</name>
    <dbReference type="NCBI Taxonomy" id="3818"/>
    <lineage>
        <taxon>Eukaryota</taxon>
        <taxon>Viridiplantae</taxon>
        <taxon>Streptophyta</taxon>
        <taxon>Embryophyta</taxon>
        <taxon>Tracheophyta</taxon>
        <taxon>Spermatophyta</taxon>
        <taxon>Magnoliopsida</taxon>
        <taxon>eudicotyledons</taxon>
        <taxon>Gunneridae</taxon>
        <taxon>Pentapetalae</taxon>
        <taxon>rosids</taxon>
        <taxon>fabids</taxon>
        <taxon>Fabales</taxon>
        <taxon>Fabaceae</taxon>
        <taxon>Papilionoideae</taxon>
        <taxon>50 kb inversion clade</taxon>
        <taxon>dalbergioids sensu lato</taxon>
        <taxon>Dalbergieae</taxon>
        <taxon>Pterocarpus clade</taxon>
        <taxon>Arachis</taxon>
    </lineage>
</organism>
<feature type="transmembrane region" description="Helical" evidence="4">
    <location>
        <begin position="335"/>
        <end position="357"/>
    </location>
</feature>
<dbReference type="PANTHER" id="PTHR10288">
    <property type="entry name" value="KH DOMAIN CONTAINING RNA BINDING PROTEIN"/>
    <property type="match status" value="1"/>
</dbReference>
<evidence type="ECO:0000313" key="7">
    <source>
        <dbReference type="Proteomes" id="UP000289738"/>
    </source>
</evidence>
<evidence type="ECO:0000313" key="6">
    <source>
        <dbReference type="EMBL" id="RYR55566.1"/>
    </source>
</evidence>
<evidence type="ECO:0000259" key="5">
    <source>
        <dbReference type="SMART" id="SM00322"/>
    </source>
</evidence>
<dbReference type="SMART" id="SM00322">
    <property type="entry name" value="KH"/>
    <property type="match status" value="2"/>
</dbReference>
<protein>
    <recommendedName>
        <fullName evidence="5">K Homology domain-containing protein</fullName>
    </recommendedName>
</protein>
<dbReference type="InterPro" id="IPR004088">
    <property type="entry name" value="KH_dom_type_1"/>
</dbReference>
<name>A0A445CX94_ARAHY</name>
<feature type="region of interest" description="Disordered" evidence="3">
    <location>
        <begin position="1"/>
        <end position="104"/>
    </location>
</feature>
<feature type="compositionally biased region" description="Low complexity" evidence="3">
    <location>
        <begin position="553"/>
        <end position="567"/>
    </location>
</feature>
<keyword evidence="4" id="KW-0472">Membrane</keyword>
<keyword evidence="1" id="KW-0677">Repeat</keyword>
<evidence type="ECO:0000256" key="2">
    <source>
        <dbReference type="PROSITE-ProRule" id="PRU00117"/>
    </source>
</evidence>
<dbReference type="AlphaFoldDB" id="A0A445CX94"/>
<feature type="compositionally biased region" description="Low complexity" evidence="3">
    <location>
        <begin position="592"/>
        <end position="608"/>
    </location>
</feature>
<evidence type="ECO:0000256" key="4">
    <source>
        <dbReference type="SAM" id="Phobius"/>
    </source>
</evidence>